<dbReference type="EMBL" id="FPIZ01000003">
    <property type="protein sequence ID" value="SFW32619.1"/>
    <property type="molecule type" value="Genomic_DNA"/>
</dbReference>
<reference evidence="3 5" key="1">
    <citation type="submission" date="2016-11" db="EMBL/GenBank/DDBJ databases">
        <authorList>
            <person name="Jaros S."/>
            <person name="Januszkiewicz K."/>
            <person name="Wedrychowicz H."/>
        </authorList>
    </citation>
    <scope>NUCLEOTIDE SEQUENCE [LARGE SCALE GENOMIC DNA]</scope>
    <source>
        <strain evidence="3 5">DSM 784</strain>
    </source>
</reference>
<dbReference type="Proteomes" id="UP001326715">
    <property type="component" value="Chromosome"/>
</dbReference>
<name>A0A1K1NB92_9BACT</name>
<protein>
    <submittedName>
        <fullName evidence="4">Outer membrane beta-barrel protein</fullName>
    </submittedName>
    <submittedName>
        <fullName evidence="3">Outer membrane protein beta-barrel domain-containing protein</fullName>
    </submittedName>
</protein>
<evidence type="ECO:0000313" key="5">
    <source>
        <dbReference type="Proteomes" id="UP000183788"/>
    </source>
</evidence>
<organism evidence="3 5">
    <name type="scientific">Chitinophaga sancti</name>
    <dbReference type="NCBI Taxonomy" id="1004"/>
    <lineage>
        <taxon>Bacteria</taxon>
        <taxon>Pseudomonadati</taxon>
        <taxon>Bacteroidota</taxon>
        <taxon>Chitinophagia</taxon>
        <taxon>Chitinophagales</taxon>
        <taxon>Chitinophagaceae</taxon>
        <taxon>Chitinophaga</taxon>
    </lineage>
</organism>
<evidence type="ECO:0000313" key="6">
    <source>
        <dbReference type="Proteomes" id="UP001326715"/>
    </source>
</evidence>
<dbReference type="Gene3D" id="2.40.160.20">
    <property type="match status" value="1"/>
</dbReference>
<evidence type="ECO:0000256" key="2">
    <source>
        <dbReference type="SAM" id="SignalP"/>
    </source>
</evidence>
<dbReference type="STRING" id="1004.SAMN05661012_01142"/>
<feature type="compositionally biased region" description="Polar residues" evidence="1">
    <location>
        <begin position="275"/>
        <end position="298"/>
    </location>
</feature>
<evidence type="ECO:0000313" key="3">
    <source>
        <dbReference type="EMBL" id="SFW32619.1"/>
    </source>
</evidence>
<accession>A0A1K1NB92</accession>
<dbReference type="RefSeq" id="WP_072357664.1">
    <property type="nucleotide sequence ID" value="NZ_CBHWAX010000230.1"/>
</dbReference>
<keyword evidence="6" id="KW-1185">Reference proteome</keyword>
<feature type="chain" id="PRO_5012340116" evidence="2">
    <location>
        <begin position="23"/>
        <end position="335"/>
    </location>
</feature>
<sequence>MKNLTLFITLFLTVASSNILHAQDQKITAPSKFYVKVAGGYFFSVFPGEFPKVGPYEPHDEQKQYNSTTGTTSTISEKVLTGSYGAGSRGGLSFGWNINRYIAVEAAFNYYHSKKNLMTREVTVLAGSSTVLGKIESHGYVNAIDFAPAVVIHPGFSGADPYVRVGLVVPLWGELKIHTDANQTGSVVIGGAPAITKTAISRDERVDPNITIGFQGAFGIVFPVATKLDVFVETEYRNIPVRSKKKEVTAYDETTNVVSATTGQTIATQHRGLSDMSTAERNTEYQSTLDQSSNTPVGQSGAKVTYKDDNKASNDLKSYINIGGLGANVGLRWRF</sequence>
<dbReference type="OrthoDB" id="1322659at2"/>
<dbReference type="AlphaFoldDB" id="A0A1K1NB92"/>
<dbReference type="Proteomes" id="UP000183788">
    <property type="component" value="Unassembled WGS sequence"/>
</dbReference>
<evidence type="ECO:0000313" key="4">
    <source>
        <dbReference type="EMBL" id="WQG90991.1"/>
    </source>
</evidence>
<gene>
    <name evidence="3" type="ORF">SAMN05661012_01142</name>
    <name evidence="4" type="ORF">SR876_05745</name>
</gene>
<keyword evidence="2" id="KW-0732">Signal</keyword>
<feature type="signal peptide" evidence="2">
    <location>
        <begin position="1"/>
        <end position="22"/>
    </location>
</feature>
<reference evidence="4 6" key="2">
    <citation type="submission" date="2023-11" db="EMBL/GenBank/DDBJ databases">
        <title>MicrobeMod: A computational toolkit for identifying prokaryotic methylation and restriction-modification with nanopore sequencing.</title>
        <authorList>
            <person name="Crits-Christoph A."/>
            <person name="Kang S.C."/>
            <person name="Lee H."/>
            <person name="Ostrov N."/>
        </authorList>
    </citation>
    <scope>NUCLEOTIDE SEQUENCE [LARGE SCALE GENOMIC DNA]</scope>
    <source>
        <strain evidence="4 6">ATCC 23090</strain>
    </source>
</reference>
<dbReference type="SUPFAM" id="SSF56925">
    <property type="entry name" value="OMPA-like"/>
    <property type="match status" value="1"/>
</dbReference>
<evidence type="ECO:0000256" key="1">
    <source>
        <dbReference type="SAM" id="MobiDB-lite"/>
    </source>
</evidence>
<feature type="region of interest" description="Disordered" evidence="1">
    <location>
        <begin position="270"/>
        <end position="306"/>
    </location>
</feature>
<dbReference type="InterPro" id="IPR011250">
    <property type="entry name" value="OMP/PagP_B-barrel"/>
</dbReference>
<dbReference type="EMBL" id="CP140154">
    <property type="protein sequence ID" value="WQG90991.1"/>
    <property type="molecule type" value="Genomic_DNA"/>
</dbReference>
<proteinExistence type="predicted"/>